<reference evidence="5" key="1">
    <citation type="journal article" date="2019" name="Int. J. Syst. Evol. Microbiol.">
        <title>The Global Catalogue of Microorganisms (GCM) 10K type strain sequencing project: providing services to taxonomists for standard genome sequencing and annotation.</title>
        <authorList>
            <consortium name="The Broad Institute Genomics Platform"/>
            <consortium name="The Broad Institute Genome Sequencing Center for Infectious Disease"/>
            <person name="Wu L."/>
            <person name="Ma J."/>
        </authorList>
    </citation>
    <scope>NUCLEOTIDE SEQUENCE [LARGE SCALE GENOMIC DNA]</scope>
    <source>
        <strain evidence="5">CCUG 63287</strain>
    </source>
</reference>
<feature type="domain" description="DUF6287" evidence="3">
    <location>
        <begin position="169"/>
        <end position="199"/>
    </location>
</feature>
<keyword evidence="1" id="KW-0732">Signal</keyword>
<feature type="chain" id="PRO_5046163599" evidence="1">
    <location>
        <begin position="24"/>
        <end position="291"/>
    </location>
</feature>
<dbReference type="Proteomes" id="UP001595987">
    <property type="component" value="Unassembled WGS sequence"/>
</dbReference>
<keyword evidence="5" id="KW-1185">Reference proteome</keyword>
<accession>A0ABV9JFA0</accession>
<feature type="signal peptide" evidence="1">
    <location>
        <begin position="1"/>
        <end position="23"/>
    </location>
</feature>
<organism evidence="4 5">
    <name type="scientific">Lactococcus nasutitermitis</name>
    <dbReference type="NCBI Taxonomy" id="1652957"/>
    <lineage>
        <taxon>Bacteria</taxon>
        <taxon>Bacillati</taxon>
        <taxon>Bacillota</taxon>
        <taxon>Bacilli</taxon>
        <taxon>Lactobacillales</taxon>
        <taxon>Streptococcaceae</taxon>
        <taxon>Lactococcus</taxon>
    </lineage>
</organism>
<proteinExistence type="predicted"/>
<gene>
    <name evidence="4" type="ORF">ACFO26_04500</name>
</gene>
<dbReference type="InterPro" id="IPR046254">
    <property type="entry name" value="DUF6287"/>
</dbReference>
<evidence type="ECO:0000259" key="3">
    <source>
        <dbReference type="Pfam" id="PF19804"/>
    </source>
</evidence>
<dbReference type="Pfam" id="PF19804">
    <property type="entry name" value="DUF6287"/>
    <property type="match status" value="1"/>
</dbReference>
<dbReference type="Pfam" id="PF18885">
    <property type="entry name" value="DUF5648"/>
    <property type="match status" value="1"/>
</dbReference>
<dbReference type="RefSeq" id="WP_213533274.1">
    <property type="nucleotide sequence ID" value="NZ_BOVQ01000002.1"/>
</dbReference>
<evidence type="ECO:0000313" key="5">
    <source>
        <dbReference type="Proteomes" id="UP001595987"/>
    </source>
</evidence>
<sequence>MKKYLLIGVGLLVSAAIGGQVHADSNVYRLYNSNTGEHFYTTSIFEANSDISAGWNNEGVGWVAPTTSKVPVYRVYNSHAKGGDHYYTKSKAEAIALVKLGWSWDNAGEPVFYSAGNKAIYVAYNPNAQSGSHNYTSNLSEENNLINLGWKYKAVAWNAIAETPLPVKIDLPQIEKGNLLSLQGVWKNSKGQTLTIKGNTVTTSDPDSYNNYNLLNPLLTESGKGWADISFTNSPTKWVELKVSVAGFSPVMENGYKDKTNTSLDRIALTPMDGNYIYSQAPNAFYYRTNS</sequence>
<feature type="domain" description="DUF5648" evidence="2">
    <location>
        <begin position="27"/>
        <end position="159"/>
    </location>
</feature>
<evidence type="ECO:0000256" key="1">
    <source>
        <dbReference type="SAM" id="SignalP"/>
    </source>
</evidence>
<evidence type="ECO:0000313" key="4">
    <source>
        <dbReference type="EMBL" id="MFC4652160.1"/>
    </source>
</evidence>
<dbReference type="InterPro" id="IPR043708">
    <property type="entry name" value="DUF5648"/>
</dbReference>
<name>A0ABV9JFA0_9LACT</name>
<evidence type="ECO:0000259" key="2">
    <source>
        <dbReference type="Pfam" id="PF18885"/>
    </source>
</evidence>
<dbReference type="EMBL" id="JBHSGD010000004">
    <property type="protein sequence ID" value="MFC4652160.1"/>
    <property type="molecule type" value="Genomic_DNA"/>
</dbReference>
<comment type="caution">
    <text evidence="4">The sequence shown here is derived from an EMBL/GenBank/DDBJ whole genome shotgun (WGS) entry which is preliminary data.</text>
</comment>
<protein>
    <submittedName>
        <fullName evidence="4">DUF6287 domain-containing protein</fullName>
    </submittedName>
</protein>